<organism evidence="2 3">
    <name type="scientific">Phycicoccus duodecadis</name>
    <dbReference type="NCBI Taxonomy" id="173053"/>
    <lineage>
        <taxon>Bacteria</taxon>
        <taxon>Bacillati</taxon>
        <taxon>Actinomycetota</taxon>
        <taxon>Actinomycetes</taxon>
        <taxon>Micrococcales</taxon>
        <taxon>Intrasporangiaceae</taxon>
        <taxon>Phycicoccus</taxon>
    </lineage>
</organism>
<evidence type="ECO:0000313" key="3">
    <source>
        <dbReference type="Proteomes" id="UP000233781"/>
    </source>
</evidence>
<name>A0A2N3YM97_9MICO</name>
<dbReference type="InterPro" id="IPR018905">
    <property type="entry name" value="A-galactase_NEW3"/>
</dbReference>
<dbReference type="Pfam" id="PF10633">
    <property type="entry name" value="NPCBM_assoc"/>
    <property type="match status" value="1"/>
</dbReference>
<dbReference type="Proteomes" id="UP000233781">
    <property type="component" value="Unassembled WGS sequence"/>
</dbReference>
<sequence>MRPLADLLRALLAIPGAFARLLRQLLRLLLALFRPRPHPPDRQDKAAASRCVPIDDPAMRVPDPLVYSQQDLMARGLPVTWQNPDFTILDGGTPVGSYDLQPDHIYTVDVRVSNAAPDCPVVAMPVHLSYLDFGMGTVSVPVATRLVDVGVQGGPGNPSHVAFSWHTPAAPGHYCLQALLDPASDRNRNNNLGQHNTDVVQAHSPAVVSFTLRNETKREHRYRFETDAYVLQTPRCEDLEEYRKDLARHLVATPLPAGWAVELAPDQPVLAPGGLVSVTATVTPPAGFDGTQRINIHALYTEGYQDVLAGGVSVDVVKQP</sequence>
<dbReference type="AlphaFoldDB" id="A0A2N3YM97"/>
<gene>
    <name evidence="2" type="ORF">ATL31_2838</name>
</gene>
<proteinExistence type="predicted"/>
<comment type="caution">
    <text evidence="2">The sequence shown here is derived from an EMBL/GenBank/DDBJ whole genome shotgun (WGS) entry which is preliminary data.</text>
</comment>
<dbReference type="EMBL" id="PJNE01000001">
    <property type="protein sequence ID" value="PKW27985.1"/>
    <property type="molecule type" value="Genomic_DNA"/>
</dbReference>
<accession>A0A2N3YM97</accession>
<reference evidence="2 3" key="1">
    <citation type="submission" date="2017-12" db="EMBL/GenBank/DDBJ databases">
        <title>Sequencing the genomes of 1000 Actinobacteria strains.</title>
        <authorList>
            <person name="Klenk H.-P."/>
        </authorList>
    </citation>
    <scope>NUCLEOTIDE SEQUENCE [LARGE SCALE GENOMIC DNA]</scope>
    <source>
        <strain evidence="2 3">DSM 12806</strain>
    </source>
</reference>
<keyword evidence="3" id="KW-1185">Reference proteome</keyword>
<evidence type="ECO:0000259" key="1">
    <source>
        <dbReference type="Pfam" id="PF10633"/>
    </source>
</evidence>
<protein>
    <recommendedName>
        <fullName evidence="1">Alpha-galactosidase NEW3 domain-containing protein</fullName>
    </recommendedName>
</protein>
<evidence type="ECO:0000313" key="2">
    <source>
        <dbReference type="EMBL" id="PKW27985.1"/>
    </source>
</evidence>
<feature type="domain" description="Alpha-galactosidase NEW3" evidence="1">
    <location>
        <begin position="251"/>
        <end position="298"/>
    </location>
</feature>